<keyword evidence="1" id="KW-1133">Transmembrane helix</keyword>
<dbReference type="Proteomes" id="UP000239504">
    <property type="component" value="Unassembled WGS sequence"/>
</dbReference>
<sequence>MKNVNLSSGFQWAIILLAFQILLALGAYVTACLIYGYEPFNFVSGLKWIAHHPVFPKVIIVLPVIGFLFGAFGGLIEAKAPSALKNATAQTKSRIAWIFIILLIAAFVLLGLPGVVYVLRS</sequence>
<protein>
    <submittedName>
        <fullName evidence="2">Uncharacterized protein</fullName>
    </submittedName>
</protein>
<feature type="transmembrane region" description="Helical" evidence="1">
    <location>
        <begin position="96"/>
        <end position="119"/>
    </location>
</feature>
<keyword evidence="3" id="KW-1185">Reference proteome</keyword>
<reference evidence="2 3" key="1">
    <citation type="submission" date="2017-12" db="EMBL/GenBank/DDBJ databases">
        <authorList>
            <person name="Hurst M.R.H."/>
        </authorList>
    </citation>
    <scope>NUCLEOTIDE SEQUENCE [LARGE SCALE GENOMIC DNA]</scope>
    <source>
        <strain evidence="2 3">SY-3-19</strain>
    </source>
</reference>
<comment type="caution">
    <text evidence="2">The sequence shown here is derived from an EMBL/GenBank/DDBJ whole genome shotgun (WGS) entry which is preliminary data.</text>
</comment>
<proteinExistence type="predicted"/>
<evidence type="ECO:0000313" key="2">
    <source>
        <dbReference type="EMBL" id="PQA87495.1"/>
    </source>
</evidence>
<feature type="transmembrane region" description="Helical" evidence="1">
    <location>
        <begin position="58"/>
        <end position="76"/>
    </location>
</feature>
<feature type="transmembrane region" description="Helical" evidence="1">
    <location>
        <begin position="12"/>
        <end position="37"/>
    </location>
</feature>
<dbReference type="EMBL" id="PJCH01000007">
    <property type="protein sequence ID" value="PQA87495.1"/>
    <property type="molecule type" value="Genomic_DNA"/>
</dbReference>
<dbReference type="RefSeq" id="WP_104830312.1">
    <property type="nucleotide sequence ID" value="NZ_PJCH01000007.1"/>
</dbReference>
<gene>
    <name evidence="2" type="ORF">CW354_11885</name>
</gene>
<accession>A0A2S7K4R0</accession>
<name>A0A2S7K4R0_9PROT</name>
<dbReference type="AlphaFoldDB" id="A0A2S7K4R0"/>
<evidence type="ECO:0000313" key="3">
    <source>
        <dbReference type="Proteomes" id="UP000239504"/>
    </source>
</evidence>
<keyword evidence="1" id="KW-0812">Transmembrane</keyword>
<keyword evidence="1" id="KW-0472">Membrane</keyword>
<evidence type="ECO:0000256" key="1">
    <source>
        <dbReference type="SAM" id="Phobius"/>
    </source>
</evidence>
<organism evidence="2 3">
    <name type="scientific">Hyphococcus luteus</name>
    <dbReference type="NCBI Taxonomy" id="2058213"/>
    <lineage>
        <taxon>Bacteria</taxon>
        <taxon>Pseudomonadati</taxon>
        <taxon>Pseudomonadota</taxon>
        <taxon>Alphaproteobacteria</taxon>
        <taxon>Parvularculales</taxon>
        <taxon>Parvularculaceae</taxon>
        <taxon>Hyphococcus</taxon>
    </lineage>
</organism>